<gene>
    <name evidence="1" type="ORF">NDU88_004455</name>
</gene>
<keyword evidence="2" id="KW-1185">Reference proteome</keyword>
<dbReference type="Proteomes" id="UP001066276">
    <property type="component" value="Chromosome 10"/>
</dbReference>
<comment type="caution">
    <text evidence="1">The sequence shown here is derived from an EMBL/GenBank/DDBJ whole genome shotgun (WGS) entry which is preliminary data.</text>
</comment>
<dbReference type="EMBL" id="JANPWB010000014">
    <property type="protein sequence ID" value="KAJ1099353.1"/>
    <property type="molecule type" value="Genomic_DNA"/>
</dbReference>
<name>A0AAV7M7W4_PLEWA</name>
<evidence type="ECO:0000313" key="2">
    <source>
        <dbReference type="Proteomes" id="UP001066276"/>
    </source>
</evidence>
<proteinExistence type="predicted"/>
<evidence type="ECO:0000313" key="1">
    <source>
        <dbReference type="EMBL" id="KAJ1099353.1"/>
    </source>
</evidence>
<reference evidence="1" key="1">
    <citation type="journal article" date="2022" name="bioRxiv">
        <title>Sequencing and chromosome-scale assembly of the giantPleurodeles waltlgenome.</title>
        <authorList>
            <person name="Brown T."/>
            <person name="Elewa A."/>
            <person name="Iarovenko S."/>
            <person name="Subramanian E."/>
            <person name="Araus A.J."/>
            <person name="Petzold A."/>
            <person name="Susuki M."/>
            <person name="Suzuki K.-i.T."/>
            <person name="Hayashi T."/>
            <person name="Toyoda A."/>
            <person name="Oliveira C."/>
            <person name="Osipova E."/>
            <person name="Leigh N.D."/>
            <person name="Simon A."/>
            <person name="Yun M.H."/>
        </authorList>
    </citation>
    <scope>NUCLEOTIDE SEQUENCE</scope>
    <source>
        <strain evidence="1">20211129_DDA</strain>
        <tissue evidence="1">Liver</tissue>
    </source>
</reference>
<protein>
    <submittedName>
        <fullName evidence="1">Uncharacterized protein</fullName>
    </submittedName>
</protein>
<organism evidence="1 2">
    <name type="scientific">Pleurodeles waltl</name>
    <name type="common">Iberian ribbed newt</name>
    <dbReference type="NCBI Taxonomy" id="8319"/>
    <lineage>
        <taxon>Eukaryota</taxon>
        <taxon>Metazoa</taxon>
        <taxon>Chordata</taxon>
        <taxon>Craniata</taxon>
        <taxon>Vertebrata</taxon>
        <taxon>Euteleostomi</taxon>
        <taxon>Amphibia</taxon>
        <taxon>Batrachia</taxon>
        <taxon>Caudata</taxon>
        <taxon>Salamandroidea</taxon>
        <taxon>Salamandridae</taxon>
        <taxon>Pleurodelinae</taxon>
        <taxon>Pleurodeles</taxon>
    </lineage>
</organism>
<sequence length="106" mass="11388">MTSPQRPTAPMASSYRPATLMTSPYQSMPITELQVSTAPMGSAPVPDGSRLDLSVSPSSLGMRLSVLKRVLSTLANSTLTPRLEARLQSSGKALRPVFILFDAKLR</sequence>
<accession>A0AAV7M7W4</accession>
<dbReference type="AlphaFoldDB" id="A0AAV7M7W4"/>